<dbReference type="GO" id="GO:0004792">
    <property type="term" value="F:thiosulfate-cyanide sulfurtransferase activity"/>
    <property type="evidence" value="ECO:0007669"/>
    <property type="project" value="TreeGrafter"/>
</dbReference>
<dbReference type="Gene3D" id="3.40.250.10">
    <property type="entry name" value="Rhodanese-like domain"/>
    <property type="match status" value="2"/>
</dbReference>
<reference evidence="5" key="1">
    <citation type="submission" date="2017-05" db="EMBL/GenBank/DDBJ databases">
        <authorList>
            <person name="Barney B.M."/>
        </authorList>
    </citation>
    <scope>NUCLEOTIDE SEQUENCE [LARGE SCALE GENOMIC DNA]</scope>
    <source>
        <strain evidence="5">PSBB022</strain>
    </source>
</reference>
<dbReference type="InterPro" id="IPR045078">
    <property type="entry name" value="TST/MPST-like"/>
</dbReference>
<dbReference type="InterPro" id="IPR001763">
    <property type="entry name" value="Rhodanese-like_dom"/>
</dbReference>
<dbReference type="SMART" id="SM00450">
    <property type="entry name" value="RHOD"/>
    <property type="match status" value="2"/>
</dbReference>
<dbReference type="FunFam" id="3.40.250.10:FF:000001">
    <property type="entry name" value="Sulfurtransferase"/>
    <property type="match status" value="1"/>
</dbReference>
<evidence type="ECO:0000256" key="2">
    <source>
        <dbReference type="ARBA" id="ARBA00022737"/>
    </source>
</evidence>
<gene>
    <name evidence="4" type="ORF">CBP51_13440</name>
</gene>
<dbReference type="PANTHER" id="PTHR11364:SF27">
    <property type="entry name" value="SULFURTRANSFERASE"/>
    <property type="match status" value="1"/>
</dbReference>
<dbReference type="CDD" id="cd01449">
    <property type="entry name" value="TST_Repeat_2"/>
    <property type="match status" value="1"/>
</dbReference>
<dbReference type="PROSITE" id="PS50206">
    <property type="entry name" value="RHODANESE_3"/>
    <property type="match status" value="2"/>
</dbReference>
<feature type="domain" description="Rhodanese" evidence="3">
    <location>
        <begin position="159"/>
        <end position="272"/>
    </location>
</feature>
<accession>A0A266Q2X9</accession>
<dbReference type="CDD" id="cd01448">
    <property type="entry name" value="TST_Repeat_1"/>
    <property type="match status" value="1"/>
</dbReference>
<dbReference type="AlphaFoldDB" id="A0A266Q2X9"/>
<dbReference type="SUPFAM" id="SSF52821">
    <property type="entry name" value="Rhodanese/Cell cycle control phosphatase"/>
    <property type="match status" value="2"/>
</dbReference>
<protein>
    <recommendedName>
        <fullName evidence="3">Rhodanese domain-containing protein</fullName>
    </recommendedName>
</protein>
<comment type="caution">
    <text evidence="4">The sequence shown here is derived from an EMBL/GenBank/DDBJ whole genome shotgun (WGS) entry which is preliminary data.</text>
</comment>
<dbReference type="EMBL" id="NHNI01000002">
    <property type="protein sequence ID" value="OZY84227.1"/>
    <property type="molecule type" value="Genomic_DNA"/>
</dbReference>
<feature type="domain" description="Rhodanese" evidence="3">
    <location>
        <begin position="40"/>
        <end position="128"/>
    </location>
</feature>
<dbReference type="Pfam" id="PF00581">
    <property type="entry name" value="Rhodanese"/>
    <property type="match status" value="2"/>
</dbReference>
<dbReference type="RefSeq" id="WP_094985358.1">
    <property type="nucleotide sequence ID" value="NZ_NHNI01000002.1"/>
</dbReference>
<dbReference type="Proteomes" id="UP000216101">
    <property type="component" value="Unassembled WGS sequence"/>
</dbReference>
<keyword evidence="2" id="KW-0677">Repeat</keyword>
<evidence type="ECO:0000256" key="1">
    <source>
        <dbReference type="ARBA" id="ARBA00022679"/>
    </source>
</evidence>
<organism evidence="4 5">
    <name type="scientific">Cellvibrio mixtus</name>
    <dbReference type="NCBI Taxonomy" id="39650"/>
    <lineage>
        <taxon>Bacteria</taxon>
        <taxon>Pseudomonadati</taxon>
        <taxon>Pseudomonadota</taxon>
        <taxon>Gammaproteobacteria</taxon>
        <taxon>Cellvibrionales</taxon>
        <taxon>Cellvibrionaceae</taxon>
        <taxon>Cellvibrio</taxon>
    </lineage>
</organism>
<name>A0A266Q2X9_9GAMM</name>
<evidence type="ECO:0000313" key="5">
    <source>
        <dbReference type="Proteomes" id="UP000216101"/>
    </source>
</evidence>
<evidence type="ECO:0000313" key="4">
    <source>
        <dbReference type="EMBL" id="OZY84227.1"/>
    </source>
</evidence>
<sequence length="273" mass="29614">MLIDPLQLQALQNQDNHLLLCCLLRPVGVSAESINESDLIPSSQLFDIDDFSATDAPFPHTLLSASEFEIKARALGINNDSSIVVCDNIGIYSAPRVWFSLTLMGCNNVLLLNGGIPAWKASGYPITHDSVTASREGDFSAREQSDRVATKEDVFAAIGKADVRIIDVRGAARFYGQVPEPRAGVRSGHIPGSANIPYANFIRDGRFKPRSELEKLFQDAGCSVDKELIFSCGSGVTACIGYLAALLCGYKNIRVYDGSWAEWGAIESLPIEL</sequence>
<keyword evidence="5" id="KW-1185">Reference proteome</keyword>
<dbReference type="InterPro" id="IPR036873">
    <property type="entry name" value="Rhodanese-like_dom_sf"/>
</dbReference>
<dbReference type="PANTHER" id="PTHR11364">
    <property type="entry name" value="THIOSULFATE SULFERTANSFERASE"/>
    <property type="match status" value="1"/>
</dbReference>
<keyword evidence="1" id="KW-0808">Transferase</keyword>
<evidence type="ECO:0000259" key="3">
    <source>
        <dbReference type="PROSITE" id="PS50206"/>
    </source>
</evidence>
<proteinExistence type="predicted"/>